<evidence type="ECO:0000313" key="3">
    <source>
        <dbReference type="Proteomes" id="UP000280668"/>
    </source>
</evidence>
<dbReference type="RefSeq" id="WP_123303208.1">
    <property type="nucleotide sequence ID" value="NZ_RKHK01000001.1"/>
</dbReference>
<feature type="signal peptide" evidence="1">
    <location>
        <begin position="1"/>
        <end position="23"/>
    </location>
</feature>
<sequence length="188" mass="20731">MNRQPRSTSPSLLLVALLLGACASEDNGSQSEAAASDVPAGLERVETERVSLAVPEEFHEIDAPADSIWRYIYQNEEETAQVAISVPLEGYAARMATNVYIDVIGGAVDGLRPVPPEERPEWEQDIGEEDPELFHRSRFTYDGYETVLWSLAGPEREAVLVQYVSTSIDEDIAQAIEQSIYLDEADAT</sequence>
<reference evidence="2 3" key="1">
    <citation type="submission" date="2018-11" db="EMBL/GenBank/DDBJ databases">
        <title>Sequencing the genomes of 1000 actinobacteria strains.</title>
        <authorList>
            <person name="Klenk H.-P."/>
        </authorList>
    </citation>
    <scope>NUCLEOTIDE SEQUENCE [LARGE SCALE GENOMIC DNA]</scope>
    <source>
        <strain evidence="2 3">DSM 11294</strain>
    </source>
</reference>
<accession>A0A3N2BBQ9</accession>
<comment type="caution">
    <text evidence="2">The sequence shown here is derived from an EMBL/GenBank/DDBJ whole genome shotgun (WGS) entry which is preliminary data.</text>
</comment>
<protein>
    <recommendedName>
        <fullName evidence="4">Lipoprotein LpqN</fullName>
    </recommendedName>
</protein>
<evidence type="ECO:0000256" key="1">
    <source>
        <dbReference type="SAM" id="SignalP"/>
    </source>
</evidence>
<proteinExistence type="predicted"/>
<evidence type="ECO:0008006" key="4">
    <source>
        <dbReference type="Google" id="ProtNLM"/>
    </source>
</evidence>
<evidence type="ECO:0000313" key="2">
    <source>
        <dbReference type="EMBL" id="ROR72675.1"/>
    </source>
</evidence>
<keyword evidence="3" id="KW-1185">Reference proteome</keyword>
<keyword evidence="1" id="KW-0732">Signal</keyword>
<dbReference type="PROSITE" id="PS51257">
    <property type="entry name" value="PROKAR_LIPOPROTEIN"/>
    <property type="match status" value="1"/>
</dbReference>
<dbReference type="Proteomes" id="UP000280668">
    <property type="component" value="Unassembled WGS sequence"/>
</dbReference>
<gene>
    <name evidence="2" type="ORF">EDD31_1033</name>
</gene>
<feature type="chain" id="PRO_5038664945" description="Lipoprotein LpqN" evidence="1">
    <location>
        <begin position="24"/>
        <end position="188"/>
    </location>
</feature>
<organism evidence="2 3">
    <name type="scientific">Bogoriella caseilytica</name>
    <dbReference type="NCBI Taxonomy" id="56055"/>
    <lineage>
        <taxon>Bacteria</taxon>
        <taxon>Bacillati</taxon>
        <taxon>Actinomycetota</taxon>
        <taxon>Actinomycetes</taxon>
        <taxon>Micrococcales</taxon>
        <taxon>Bogoriellaceae</taxon>
        <taxon>Bogoriella</taxon>
    </lineage>
</organism>
<name>A0A3N2BBQ9_9MICO</name>
<dbReference type="EMBL" id="RKHK01000001">
    <property type="protein sequence ID" value="ROR72675.1"/>
    <property type="molecule type" value="Genomic_DNA"/>
</dbReference>
<dbReference type="AlphaFoldDB" id="A0A3N2BBQ9"/>